<organism evidence="1 2">
    <name type="scientific">Entomospira culicis</name>
    <dbReference type="NCBI Taxonomy" id="2719989"/>
    <lineage>
        <taxon>Bacteria</taxon>
        <taxon>Pseudomonadati</taxon>
        <taxon>Spirochaetota</taxon>
        <taxon>Spirochaetia</taxon>
        <taxon>Spirochaetales</taxon>
        <taxon>Spirochaetaceae</taxon>
        <taxon>Entomospira</taxon>
    </lineage>
</organism>
<accession>A0A968GLM6</accession>
<dbReference type="AlphaFoldDB" id="A0A968GLM6"/>
<comment type="caution">
    <text evidence="1">The sequence shown here is derived from an EMBL/GenBank/DDBJ whole genome shotgun (WGS) entry which is preliminary data.</text>
</comment>
<dbReference type="EMBL" id="JAATLM010000001">
    <property type="protein sequence ID" value="NIZ70060.1"/>
    <property type="molecule type" value="Genomic_DNA"/>
</dbReference>
<dbReference type="InterPro" id="IPR052913">
    <property type="entry name" value="Glycopeptide_resist_protein"/>
</dbReference>
<sequence length="272" mass="31699">MPRKRLTQIFPFLLPIRKRQRALFYKIGMRFDRHTYASTLSDDKLEKRIFTHKSLLLRKLGDTDMQLQINKVTNLKIASSKISHVLIKPNEVFSFWHLVGDVSPKQGYKDGIFLSDGAVKVASGGGLCQLANLLFWIFLHTPLEIVERYRHGFDPFPDYGRVIPFGTGATLVHGWKDIKVKNPTNLTFQVNLWFDETYIHGDIRANDYPPHSYHIVEKNHRFVQKSDGIYRQNQIYRQIIDRRTGNHLGEEHLFDNDSLTKYDVAEELICIT</sequence>
<dbReference type="RefSeq" id="WP_167696140.1">
    <property type="nucleotide sequence ID" value="NZ_JAATLL010000004.1"/>
</dbReference>
<dbReference type="Pfam" id="PF04294">
    <property type="entry name" value="VanW"/>
    <property type="match status" value="1"/>
</dbReference>
<evidence type="ECO:0000313" key="2">
    <source>
        <dbReference type="Proteomes" id="UP000778951"/>
    </source>
</evidence>
<keyword evidence="2" id="KW-1185">Reference proteome</keyword>
<dbReference type="Proteomes" id="UP000778951">
    <property type="component" value="Unassembled WGS sequence"/>
</dbReference>
<protein>
    <submittedName>
        <fullName evidence="1">VanW family protein</fullName>
    </submittedName>
</protein>
<reference evidence="1" key="1">
    <citation type="submission" date="2020-03" db="EMBL/GenBank/DDBJ databases">
        <title>Spirochaetal bacteria isolated from arthropods constitute a novel genus Entomospira genus novum within the order Spirochaetales.</title>
        <authorList>
            <person name="Grana-Miraglia L."/>
            <person name="Sikutova S."/>
            <person name="Fingerle V."/>
            <person name="Sing A."/>
            <person name="Castillo-Ramirez S."/>
            <person name="Margos G."/>
            <person name="Rudolf I."/>
        </authorList>
    </citation>
    <scope>NUCLEOTIDE SEQUENCE</scope>
    <source>
        <strain evidence="1">BR149</strain>
    </source>
</reference>
<gene>
    <name evidence="1" type="ORF">HCT48_07555</name>
</gene>
<dbReference type="PANTHER" id="PTHR35788:SF1">
    <property type="entry name" value="EXPORTED PROTEIN"/>
    <property type="match status" value="1"/>
</dbReference>
<dbReference type="PANTHER" id="PTHR35788">
    <property type="entry name" value="EXPORTED PROTEIN-RELATED"/>
    <property type="match status" value="1"/>
</dbReference>
<name>A0A968GLM6_9SPIO</name>
<proteinExistence type="predicted"/>
<dbReference type="InterPro" id="IPR007391">
    <property type="entry name" value="Vancomycin_resist_VanW"/>
</dbReference>
<evidence type="ECO:0000313" key="1">
    <source>
        <dbReference type="EMBL" id="NIZ70060.1"/>
    </source>
</evidence>